<evidence type="ECO:0000256" key="1">
    <source>
        <dbReference type="SAM" id="Phobius"/>
    </source>
</evidence>
<sequence length="257" mass="27674">MTDQATRVVPAGWYEDPADAEQVRWWNGIAWTDHTQPKPTSAADAETAELEKRYSESGAPPVRVRVRNVSTSTTSSWLVAFTPILFALAAVVAIIVPFYSTLGSELWALLLVPYLLSVLCAFLDVRRLKRWGLKPPAAIWALLGPLYLVVRKFTVAGWGQLVALVVLLVGLGGVGFAVSSTELGKPITLALTVQSTIRSELVGSGEALDVACPPIADSTAVGTVYTCDVTLATHAHKQLLVSIDSDKGDFSYTYSLK</sequence>
<protein>
    <submittedName>
        <fullName evidence="3">DUF2510 domain-containing protein</fullName>
    </submittedName>
</protein>
<dbReference type="OrthoDB" id="5244233at2"/>
<organism evidence="3 4">
    <name type="scientific">Protaetiibacter larvae</name>
    <dbReference type="NCBI Taxonomy" id="2592654"/>
    <lineage>
        <taxon>Bacteria</taxon>
        <taxon>Bacillati</taxon>
        <taxon>Actinomycetota</taxon>
        <taxon>Actinomycetes</taxon>
        <taxon>Micrococcales</taxon>
        <taxon>Microbacteriaceae</taxon>
        <taxon>Protaetiibacter</taxon>
    </lineage>
</organism>
<evidence type="ECO:0000313" key="4">
    <source>
        <dbReference type="Proteomes" id="UP000322159"/>
    </source>
</evidence>
<keyword evidence="1" id="KW-0812">Transmembrane</keyword>
<feature type="transmembrane region" description="Helical" evidence="1">
    <location>
        <begin position="77"/>
        <end position="100"/>
    </location>
</feature>
<dbReference type="Pfam" id="PF10708">
    <property type="entry name" value="DUF2510"/>
    <property type="match status" value="1"/>
</dbReference>
<name>A0A5C1YBQ7_9MICO</name>
<proteinExistence type="predicted"/>
<feature type="transmembrane region" description="Helical" evidence="1">
    <location>
        <begin position="106"/>
        <end position="125"/>
    </location>
</feature>
<accession>A0A5C1YBQ7</accession>
<dbReference type="KEGG" id="lyk:FLP23_09925"/>
<dbReference type="RefSeq" id="WP_149325714.1">
    <property type="nucleotide sequence ID" value="NZ_CP043504.1"/>
</dbReference>
<gene>
    <name evidence="3" type="ORF">FLP23_09925</name>
</gene>
<dbReference type="EMBL" id="CP043504">
    <property type="protein sequence ID" value="QEO10297.1"/>
    <property type="molecule type" value="Genomic_DNA"/>
</dbReference>
<keyword evidence="1" id="KW-1133">Transmembrane helix</keyword>
<evidence type="ECO:0000259" key="2">
    <source>
        <dbReference type="Pfam" id="PF10708"/>
    </source>
</evidence>
<dbReference type="Proteomes" id="UP000322159">
    <property type="component" value="Chromosome"/>
</dbReference>
<keyword evidence="1" id="KW-0472">Membrane</keyword>
<feature type="transmembrane region" description="Helical" evidence="1">
    <location>
        <begin position="161"/>
        <end position="179"/>
    </location>
</feature>
<feature type="domain" description="DUF2510" evidence="2">
    <location>
        <begin position="11"/>
        <end position="43"/>
    </location>
</feature>
<dbReference type="AlphaFoldDB" id="A0A5C1YBQ7"/>
<reference evidence="3 4" key="1">
    <citation type="submission" date="2019-09" db="EMBL/GenBank/DDBJ databases">
        <title>Genome sequencing of strain KACC 19322.</title>
        <authorList>
            <person name="Heo J."/>
            <person name="Kim S.-J."/>
            <person name="Kim J.-S."/>
            <person name="Hong S.-B."/>
            <person name="Kwon S.-W."/>
        </authorList>
    </citation>
    <scope>NUCLEOTIDE SEQUENCE [LARGE SCALE GENOMIC DNA]</scope>
    <source>
        <strain evidence="3 4">KACC 19322</strain>
    </source>
</reference>
<keyword evidence="4" id="KW-1185">Reference proteome</keyword>
<evidence type="ECO:0000313" key="3">
    <source>
        <dbReference type="EMBL" id="QEO10297.1"/>
    </source>
</evidence>
<dbReference type="InterPro" id="IPR018929">
    <property type="entry name" value="DUF2510"/>
</dbReference>